<gene>
    <name evidence="5" type="ORF">J2S08_000773</name>
</gene>
<dbReference type="InterPro" id="IPR051531">
    <property type="entry name" value="N-acetyltransferase"/>
</dbReference>
<dbReference type="SUPFAM" id="SSF55729">
    <property type="entry name" value="Acyl-CoA N-acyltransferases (Nat)"/>
    <property type="match status" value="1"/>
</dbReference>
<dbReference type="Proteomes" id="UP001223586">
    <property type="component" value="Unassembled WGS sequence"/>
</dbReference>
<accession>A0ABT9WNS6</accession>
<evidence type="ECO:0000259" key="4">
    <source>
        <dbReference type="PROSITE" id="PS51186"/>
    </source>
</evidence>
<keyword evidence="1 5" id="KW-0808">Transferase</keyword>
<dbReference type="EMBL" id="JAUSTT010000003">
    <property type="protein sequence ID" value="MDQ0174939.1"/>
    <property type="molecule type" value="Genomic_DNA"/>
</dbReference>
<dbReference type="GO" id="GO:0008999">
    <property type="term" value="F:protein-N-terminal-alanine acetyltransferase activity"/>
    <property type="evidence" value="ECO:0007669"/>
    <property type="project" value="UniProtKB-EC"/>
</dbReference>
<evidence type="ECO:0000256" key="2">
    <source>
        <dbReference type="ARBA" id="ARBA00023315"/>
    </source>
</evidence>
<dbReference type="EC" id="2.3.1.267" evidence="5"/>
<dbReference type="Gene3D" id="3.40.630.30">
    <property type="match status" value="1"/>
</dbReference>
<dbReference type="RefSeq" id="WP_307226827.1">
    <property type="nucleotide sequence ID" value="NZ_JAUSTT010000003.1"/>
</dbReference>
<dbReference type="PROSITE" id="PS51186">
    <property type="entry name" value="GNAT"/>
    <property type="match status" value="1"/>
</dbReference>
<feature type="domain" description="N-acetyltransferase" evidence="4">
    <location>
        <begin position="3"/>
        <end position="169"/>
    </location>
</feature>
<proteinExistence type="inferred from homology"/>
<sequence length="169" mass="20121">MSIYIALLQEQDAVNLFQFECENRTFFEKMVPSRGKDYYHFKYFRMRHSELLKEQDDNTSFFYLIKNNLDDIVGRINLVDIDKNKRKAHLGYRVGESFTRKGIADKAVKLLLQEAPKLNIREIHAKTTSNNIASQKVLEKNCFKQTFINDEEEIEFNGQKLKLIRYIWN</sequence>
<dbReference type="PANTHER" id="PTHR43792:SF8">
    <property type="entry name" value="[RIBOSOMAL PROTEIN US5]-ALANINE N-ACETYLTRANSFERASE"/>
    <property type="match status" value="1"/>
</dbReference>
<organism evidence="5 6">
    <name type="scientific">Bacillus chungangensis</name>
    <dbReference type="NCBI Taxonomy" id="587633"/>
    <lineage>
        <taxon>Bacteria</taxon>
        <taxon>Bacillati</taxon>
        <taxon>Bacillota</taxon>
        <taxon>Bacilli</taxon>
        <taxon>Bacillales</taxon>
        <taxon>Bacillaceae</taxon>
        <taxon>Bacillus</taxon>
    </lineage>
</organism>
<name>A0ABT9WNS6_9BACI</name>
<evidence type="ECO:0000313" key="5">
    <source>
        <dbReference type="EMBL" id="MDQ0174939.1"/>
    </source>
</evidence>
<reference evidence="5 6" key="1">
    <citation type="submission" date="2023-07" db="EMBL/GenBank/DDBJ databases">
        <title>Genomic Encyclopedia of Type Strains, Phase IV (KMG-IV): sequencing the most valuable type-strain genomes for metagenomic binning, comparative biology and taxonomic classification.</title>
        <authorList>
            <person name="Goeker M."/>
        </authorList>
    </citation>
    <scope>NUCLEOTIDE SEQUENCE [LARGE SCALE GENOMIC DNA]</scope>
    <source>
        <strain evidence="5 6">DSM 23837</strain>
    </source>
</reference>
<keyword evidence="6" id="KW-1185">Reference proteome</keyword>
<dbReference type="InterPro" id="IPR016181">
    <property type="entry name" value="Acyl_CoA_acyltransferase"/>
</dbReference>
<comment type="similarity">
    <text evidence="3">Belongs to the acetyltransferase family. RimJ subfamily.</text>
</comment>
<dbReference type="PANTHER" id="PTHR43792">
    <property type="entry name" value="GNAT FAMILY, PUTATIVE (AFU_ORTHOLOGUE AFUA_3G00765)-RELATED-RELATED"/>
    <property type="match status" value="1"/>
</dbReference>
<comment type="caution">
    <text evidence="5">The sequence shown here is derived from an EMBL/GenBank/DDBJ whole genome shotgun (WGS) entry which is preliminary data.</text>
</comment>
<protein>
    <submittedName>
        <fullName evidence="5">Ribosomal-protein-alanine N-acetyltransferase</fullName>
        <ecNumber evidence="5">2.3.1.267</ecNumber>
    </submittedName>
</protein>
<dbReference type="InterPro" id="IPR000182">
    <property type="entry name" value="GNAT_dom"/>
</dbReference>
<evidence type="ECO:0000256" key="1">
    <source>
        <dbReference type="ARBA" id="ARBA00022679"/>
    </source>
</evidence>
<dbReference type="Pfam" id="PF13302">
    <property type="entry name" value="Acetyltransf_3"/>
    <property type="match status" value="1"/>
</dbReference>
<keyword evidence="2 5" id="KW-0012">Acyltransferase</keyword>
<evidence type="ECO:0000313" key="6">
    <source>
        <dbReference type="Proteomes" id="UP001223586"/>
    </source>
</evidence>
<evidence type="ECO:0000256" key="3">
    <source>
        <dbReference type="ARBA" id="ARBA00038502"/>
    </source>
</evidence>